<dbReference type="InterPro" id="IPR026325">
    <property type="entry name" value="DUF932"/>
</dbReference>
<dbReference type="RefSeq" id="WP_179661765.1">
    <property type="nucleotide sequence ID" value="NZ_JACBZR010000002.1"/>
</dbReference>
<organism evidence="1 2">
    <name type="scientific">Nocardioides panzhihuensis</name>
    <dbReference type="NCBI Taxonomy" id="860243"/>
    <lineage>
        <taxon>Bacteria</taxon>
        <taxon>Bacillati</taxon>
        <taxon>Actinomycetota</taxon>
        <taxon>Actinomycetes</taxon>
        <taxon>Propionibacteriales</taxon>
        <taxon>Nocardioidaceae</taxon>
        <taxon>Nocardioides</taxon>
    </lineage>
</organism>
<evidence type="ECO:0000313" key="1">
    <source>
        <dbReference type="EMBL" id="NYI81186.1"/>
    </source>
</evidence>
<dbReference type="Proteomes" id="UP000564496">
    <property type="component" value="Unassembled WGS sequence"/>
</dbReference>
<comment type="caution">
    <text evidence="1">The sequence shown here is derived from an EMBL/GenBank/DDBJ whole genome shotgun (WGS) entry which is preliminary data.</text>
</comment>
<protein>
    <submittedName>
        <fullName evidence="1">Phage/plasmid-like protein (TIGR03299 family)</fullName>
    </submittedName>
</protein>
<dbReference type="EMBL" id="JACBZR010000002">
    <property type="protein sequence ID" value="NYI81186.1"/>
    <property type="molecule type" value="Genomic_DNA"/>
</dbReference>
<evidence type="ECO:0000313" key="2">
    <source>
        <dbReference type="Proteomes" id="UP000564496"/>
    </source>
</evidence>
<dbReference type="NCBIfam" id="TIGR03299">
    <property type="entry name" value="LGT_TIGR03299"/>
    <property type="match status" value="1"/>
</dbReference>
<sequence length="334" mass="36629">MAHEIETHGRQAAAVFAREDAWHRLGTTLEDVFTAEEAMTIGHLGGWNVRKTPLQGIDLDENGANLVDVPDRFATVRTNPFTGQAEALGVVGTSYAVIQNEEHAETLNQLVEDSGAIFDTAGSLRGGRQVFVSLRLPETMRVGDSDEIRTNIVALNGHDGTQAFRLLVTPVRVVCANTQAAAIANHTASVSIRHTTNASIQVARIRDALGLSFRYIEAFETEAEKMIQQTMTDAAFAGIVEQLYGTPDPLGSRRSRTAAYERTRELQRLWSDADTQANIRGTAWAGYQAIAEYVDHYAPVRAKHEKATARAARLLTSEEPTRLKERAWDLCAAS</sequence>
<dbReference type="Pfam" id="PF06067">
    <property type="entry name" value="DUF932"/>
    <property type="match status" value="1"/>
</dbReference>
<gene>
    <name evidence="1" type="ORF">BJ988_005894</name>
</gene>
<name>A0A7Z0IVK7_9ACTN</name>
<keyword evidence="2" id="KW-1185">Reference proteome</keyword>
<dbReference type="InterPro" id="IPR017686">
    <property type="entry name" value="Phg/plasmid-like_prot"/>
</dbReference>
<reference evidence="1 2" key="1">
    <citation type="submission" date="2020-07" db="EMBL/GenBank/DDBJ databases">
        <title>Sequencing the genomes of 1000 actinobacteria strains.</title>
        <authorList>
            <person name="Klenk H.-P."/>
        </authorList>
    </citation>
    <scope>NUCLEOTIDE SEQUENCE [LARGE SCALE GENOMIC DNA]</scope>
    <source>
        <strain evidence="1 2">DSM 26487</strain>
    </source>
</reference>
<proteinExistence type="predicted"/>
<dbReference type="AlphaFoldDB" id="A0A7Z0IVK7"/>
<accession>A0A7Z0IVK7</accession>